<accession>A0A8S0WZY4</accession>
<evidence type="ECO:0000259" key="1">
    <source>
        <dbReference type="PROSITE" id="PS50097"/>
    </source>
</evidence>
<dbReference type="OrthoDB" id="3184970at2759"/>
<feature type="domain" description="BTB" evidence="1">
    <location>
        <begin position="28"/>
        <end position="88"/>
    </location>
</feature>
<dbReference type="Gene3D" id="3.30.710.10">
    <property type="entry name" value="Potassium Channel Kv1.1, Chain A"/>
    <property type="match status" value="1"/>
</dbReference>
<dbReference type="SUPFAM" id="SSF54695">
    <property type="entry name" value="POZ domain"/>
    <property type="match status" value="1"/>
</dbReference>
<evidence type="ECO:0000313" key="3">
    <source>
        <dbReference type="Proteomes" id="UP000467700"/>
    </source>
</evidence>
<comment type="caution">
    <text evidence="2">The sequence shown here is derived from an EMBL/GenBank/DDBJ whole genome shotgun (WGS) entry which is preliminary data.</text>
</comment>
<dbReference type="InterPro" id="IPR000210">
    <property type="entry name" value="BTB/POZ_dom"/>
</dbReference>
<protein>
    <recommendedName>
        <fullName evidence="1">BTB domain-containing protein</fullName>
    </recommendedName>
</protein>
<proteinExistence type="predicted"/>
<gene>
    <name evidence="2" type="ORF">AAE3_LOCUS5416</name>
</gene>
<dbReference type="InterPro" id="IPR011333">
    <property type="entry name" value="SKP1/BTB/POZ_sf"/>
</dbReference>
<dbReference type="PROSITE" id="PS50097">
    <property type="entry name" value="BTB"/>
    <property type="match status" value="1"/>
</dbReference>
<evidence type="ECO:0000313" key="2">
    <source>
        <dbReference type="EMBL" id="CAA7263048.1"/>
    </source>
</evidence>
<organism evidence="2 3">
    <name type="scientific">Cyclocybe aegerita</name>
    <name type="common">Black poplar mushroom</name>
    <name type="synonym">Agrocybe aegerita</name>
    <dbReference type="NCBI Taxonomy" id="1973307"/>
    <lineage>
        <taxon>Eukaryota</taxon>
        <taxon>Fungi</taxon>
        <taxon>Dikarya</taxon>
        <taxon>Basidiomycota</taxon>
        <taxon>Agaricomycotina</taxon>
        <taxon>Agaricomycetes</taxon>
        <taxon>Agaricomycetidae</taxon>
        <taxon>Agaricales</taxon>
        <taxon>Agaricineae</taxon>
        <taxon>Bolbitiaceae</taxon>
        <taxon>Cyclocybe</taxon>
    </lineage>
</organism>
<name>A0A8S0WZY4_CYCAE</name>
<reference evidence="2 3" key="1">
    <citation type="submission" date="2020-01" db="EMBL/GenBank/DDBJ databases">
        <authorList>
            <person name="Gupta K D."/>
        </authorList>
    </citation>
    <scope>NUCLEOTIDE SEQUENCE [LARGE SCALE GENOMIC DNA]</scope>
</reference>
<keyword evidence="3" id="KW-1185">Reference proteome</keyword>
<dbReference type="EMBL" id="CACVBS010000038">
    <property type="protein sequence ID" value="CAA7263048.1"/>
    <property type="molecule type" value="Genomic_DNA"/>
</dbReference>
<sequence>MSEVASDPGNTVADGVPKCPVDDCNLTVDVILRSSDGESFGAHQFNLECYSASFPPAASTTTNSPEEMTVELTETAAVLRLILQYMHNVRQPDLSKVSFLVLSSLAEAVEKYLVFSAIDVCKVFMDKLSKDDYPSEVLMYAAKHDYLDLADKAARLTLGKSDSEMVAAAEGLQAPALVILKWVGMHSLIPRVNLY</sequence>
<dbReference type="Proteomes" id="UP000467700">
    <property type="component" value="Unassembled WGS sequence"/>
</dbReference>
<dbReference type="Pfam" id="PF00651">
    <property type="entry name" value="BTB"/>
    <property type="match status" value="1"/>
</dbReference>
<dbReference type="AlphaFoldDB" id="A0A8S0WZY4"/>